<proteinExistence type="predicted"/>
<gene>
    <name evidence="2" type="ORF">PR048_007949</name>
</gene>
<evidence type="ECO:0000313" key="3">
    <source>
        <dbReference type="Proteomes" id="UP001159363"/>
    </source>
</evidence>
<sequence length="118" mass="13127">MGHHISSHSSLLVTDQPQVHQQSTNDGNTTYKPIFQLPQTNQERVTPKRDPKAKIMSPTSQARPSSALDATSYNPSPDTTISHQKVLPLKQTRPSKSKRENTMKTGFADLLVEATMKM</sequence>
<evidence type="ECO:0000313" key="2">
    <source>
        <dbReference type="EMBL" id="KAJ8888459.1"/>
    </source>
</evidence>
<comment type="caution">
    <text evidence="2">The sequence shown here is derived from an EMBL/GenBank/DDBJ whole genome shotgun (WGS) entry which is preliminary data.</text>
</comment>
<dbReference type="Proteomes" id="UP001159363">
    <property type="component" value="Chromosome 3"/>
</dbReference>
<name>A0ABQ9HWJ7_9NEOP</name>
<reference evidence="2 3" key="1">
    <citation type="submission" date="2023-02" db="EMBL/GenBank/DDBJ databases">
        <title>LHISI_Scaffold_Assembly.</title>
        <authorList>
            <person name="Stuart O.P."/>
            <person name="Cleave R."/>
            <person name="Magrath M.J.L."/>
            <person name="Mikheyev A.S."/>
        </authorList>
    </citation>
    <scope>NUCLEOTIDE SEQUENCE [LARGE SCALE GENOMIC DNA]</scope>
    <source>
        <strain evidence="2">Daus_M_001</strain>
        <tissue evidence="2">Leg muscle</tissue>
    </source>
</reference>
<protein>
    <submittedName>
        <fullName evidence="2">Uncharacterized protein</fullName>
    </submittedName>
</protein>
<feature type="region of interest" description="Disordered" evidence="1">
    <location>
        <begin position="1"/>
        <end position="82"/>
    </location>
</feature>
<dbReference type="EMBL" id="JARBHB010000003">
    <property type="protein sequence ID" value="KAJ8888459.1"/>
    <property type="molecule type" value="Genomic_DNA"/>
</dbReference>
<accession>A0ABQ9HWJ7</accession>
<organism evidence="2 3">
    <name type="scientific">Dryococelus australis</name>
    <dbReference type="NCBI Taxonomy" id="614101"/>
    <lineage>
        <taxon>Eukaryota</taxon>
        <taxon>Metazoa</taxon>
        <taxon>Ecdysozoa</taxon>
        <taxon>Arthropoda</taxon>
        <taxon>Hexapoda</taxon>
        <taxon>Insecta</taxon>
        <taxon>Pterygota</taxon>
        <taxon>Neoptera</taxon>
        <taxon>Polyneoptera</taxon>
        <taxon>Phasmatodea</taxon>
        <taxon>Verophasmatodea</taxon>
        <taxon>Anareolatae</taxon>
        <taxon>Phasmatidae</taxon>
        <taxon>Eurycanthinae</taxon>
        <taxon>Dryococelus</taxon>
    </lineage>
</organism>
<evidence type="ECO:0000256" key="1">
    <source>
        <dbReference type="SAM" id="MobiDB-lite"/>
    </source>
</evidence>
<feature type="compositionally biased region" description="Polar residues" evidence="1">
    <location>
        <begin position="57"/>
        <end position="82"/>
    </location>
</feature>
<feature type="compositionally biased region" description="Polar residues" evidence="1">
    <location>
        <begin position="7"/>
        <end position="44"/>
    </location>
</feature>
<keyword evidence="3" id="KW-1185">Reference proteome</keyword>